<accession>A0A8J3AQR4</accession>
<evidence type="ECO:0000256" key="1">
    <source>
        <dbReference type="ARBA" id="ARBA00000644"/>
    </source>
</evidence>
<evidence type="ECO:0000259" key="5">
    <source>
        <dbReference type="Pfam" id="PF01182"/>
    </source>
</evidence>
<dbReference type="InterPro" id="IPR018321">
    <property type="entry name" value="Glucosamine6P_isomerase_CS"/>
</dbReference>
<comment type="similarity">
    <text evidence="4">Belongs to the glucosamine/galactosamine-6-phosphate isomerase family. NagB subfamily.</text>
</comment>
<dbReference type="OrthoDB" id="9791139at2"/>
<feature type="active site" description="Proton acceptor; for enolization step" evidence="4">
    <location>
        <position position="63"/>
    </location>
</feature>
<feature type="domain" description="Glucosamine/galactosamine-6-phosphate isomerase" evidence="5">
    <location>
        <begin position="9"/>
        <end position="222"/>
    </location>
</feature>
<comment type="function">
    <text evidence="4">Catalyzes the reversible isomerization-deamination of glucosamine 6-phosphate (GlcN6P) to form fructose 6-phosphate (Fru6P) and ammonium ion.</text>
</comment>
<dbReference type="PROSITE" id="PS01161">
    <property type="entry name" value="GLC_GALNAC_ISOMERASE"/>
    <property type="match status" value="1"/>
</dbReference>
<dbReference type="EMBL" id="BMHB01000001">
    <property type="protein sequence ID" value="GGI14628.1"/>
    <property type="molecule type" value="Genomic_DNA"/>
</dbReference>
<dbReference type="GO" id="GO:0004342">
    <property type="term" value="F:glucosamine-6-phosphate deaminase activity"/>
    <property type="evidence" value="ECO:0007669"/>
    <property type="project" value="UniProtKB-UniRule"/>
</dbReference>
<dbReference type="Gene3D" id="3.40.50.1360">
    <property type="match status" value="1"/>
</dbReference>
<dbReference type="GO" id="GO:0005737">
    <property type="term" value="C:cytoplasm"/>
    <property type="evidence" value="ECO:0007669"/>
    <property type="project" value="TreeGrafter"/>
</dbReference>
<dbReference type="GO" id="GO:0019262">
    <property type="term" value="P:N-acetylneuraminate catabolic process"/>
    <property type="evidence" value="ECO:0007669"/>
    <property type="project" value="UniProtKB-UniRule"/>
</dbReference>
<keyword evidence="7" id="KW-1185">Reference proteome</keyword>
<keyword evidence="2 4" id="KW-0378">Hydrolase</keyword>
<sequence>MNIIVVKNAEEIAKVAYEKIVKAFEGKQEFTLGLATGGSPLGIYDLFRQHKPNVSHVMTVNLDEYVGLAEDDQTSYHTYMAEQLFNHLNFKENHLPDGNAKDLDEACKEYEELLKKHPVDLQLLGLGENGHIGFNEPGTPFNTPTHIVELTESTRNANKIYFENEEDVPTHAVTMGIGSILRAKEVILIASGIKKAEAVKEMLHGKEDIGCPATALQKHSNVTIVVDEEAYSLCEKK</sequence>
<name>A0A8J3AQR4_9BACI</name>
<comment type="caution">
    <text evidence="6">The sequence shown here is derived from an EMBL/GenBank/DDBJ whole genome shotgun (WGS) entry which is preliminary data.</text>
</comment>
<gene>
    <name evidence="4 6" type="primary">nagB</name>
    <name evidence="6" type="ORF">GCM10007380_23890</name>
</gene>
<dbReference type="PANTHER" id="PTHR11280:SF5">
    <property type="entry name" value="GLUCOSAMINE-6-PHOSPHATE ISOMERASE"/>
    <property type="match status" value="1"/>
</dbReference>
<evidence type="ECO:0000256" key="2">
    <source>
        <dbReference type="ARBA" id="ARBA00022801"/>
    </source>
</evidence>
<evidence type="ECO:0000256" key="3">
    <source>
        <dbReference type="ARBA" id="ARBA00023277"/>
    </source>
</evidence>
<dbReference type="SUPFAM" id="SSF100950">
    <property type="entry name" value="NagB/RpiA/CoA transferase-like"/>
    <property type="match status" value="1"/>
</dbReference>
<dbReference type="EC" id="3.5.99.6" evidence="4"/>
<dbReference type="InterPro" id="IPR004547">
    <property type="entry name" value="Glucosamine6P_isomerase"/>
</dbReference>
<dbReference type="NCBIfam" id="TIGR00502">
    <property type="entry name" value="nagB"/>
    <property type="match status" value="1"/>
</dbReference>
<comment type="pathway">
    <text evidence="4">Amino-sugar metabolism; N-acetylneuraminate degradation; D-fructose 6-phosphate from N-acetylneuraminate: step 5/5.</text>
</comment>
<dbReference type="AlphaFoldDB" id="A0A8J3AQR4"/>
<dbReference type="RefSeq" id="WP_142283091.1">
    <property type="nucleotide sequence ID" value="NZ_BMHB01000001.1"/>
</dbReference>
<dbReference type="CDD" id="cd01399">
    <property type="entry name" value="GlcN6P_deaminase"/>
    <property type="match status" value="1"/>
</dbReference>
<feature type="active site" description="For ring-opening step" evidence="4">
    <location>
        <position position="136"/>
    </location>
</feature>
<dbReference type="GO" id="GO:0005975">
    <property type="term" value="P:carbohydrate metabolic process"/>
    <property type="evidence" value="ECO:0007669"/>
    <property type="project" value="InterPro"/>
</dbReference>
<dbReference type="FunFam" id="3.40.50.1360:FF:000003">
    <property type="entry name" value="Glucosamine-6-phosphate deaminase"/>
    <property type="match status" value="1"/>
</dbReference>
<dbReference type="GO" id="GO:0006046">
    <property type="term" value="P:N-acetylglucosamine catabolic process"/>
    <property type="evidence" value="ECO:0007669"/>
    <property type="project" value="UniProtKB-UniRule"/>
</dbReference>
<organism evidence="6 7">
    <name type="scientific">Gottfriedia solisilvae</name>
    <dbReference type="NCBI Taxonomy" id="1516104"/>
    <lineage>
        <taxon>Bacteria</taxon>
        <taxon>Bacillati</taxon>
        <taxon>Bacillota</taxon>
        <taxon>Bacilli</taxon>
        <taxon>Bacillales</taxon>
        <taxon>Bacillaceae</taxon>
        <taxon>Gottfriedia</taxon>
    </lineage>
</organism>
<dbReference type="GO" id="GO:0006043">
    <property type="term" value="P:glucosamine catabolic process"/>
    <property type="evidence" value="ECO:0007669"/>
    <property type="project" value="TreeGrafter"/>
</dbReference>
<reference evidence="7" key="1">
    <citation type="journal article" date="2019" name="Int. J. Syst. Evol. Microbiol.">
        <title>The Global Catalogue of Microorganisms (GCM) 10K type strain sequencing project: providing services to taxonomists for standard genome sequencing and annotation.</title>
        <authorList>
            <consortium name="The Broad Institute Genomics Platform"/>
            <consortium name="The Broad Institute Genome Sequencing Center for Infectious Disease"/>
            <person name="Wu L."/>
            <person name="Ma J."/>
        </authorList>
    </citation>
    <scope>NUCLEOTIDE SEQUENCE [LARGE SCALE GENOMIC DNA]</scope>
    <source>
        <strain evidence="7">CGMCC 1.14993</strain>
    </source>
</reference>
<evidence type="ECO:0000256" key="4">
    <source>
        <dbReference type="HAMAP-Rule" id="MF_01241"/>
    </source>
</evidence>
<protein>
    <recommendedName>
        <fullName evidence="4">Glucosamine-6-phosphate deaminase</fullName>
        <ecNumber evidence="4">3.5.99.6</ecNumber>
    </recommendedName>
    <alternativeName>
        <fullName evidence="4">GlcN6P deaminase</fullName>
        <shortName evidence="4">GNPDA</shortName>
    </alternativeName>
    <alternativeName>
        <fullName evidence="4">Glucosamine-6-phosphate isomerase</fullName>
    </alternativeName>
</protein>
<dbReference type="Proteomes" id="UP000626244">
    <property type="component" value="Unassembled WGS sequence"/>
</dbReference>
<dbReference type="InterPro" id="IPR006148">
    <property type="entry name" value="Glc/Gal-6P_isomerase"/>
</dbReference>
<dbReference type="HAMAP" id="MF_01241">
    <property type="entry name" value="GlcN6P_deamin"/>
    <property type="match status" value="1"/>
</dbReference>
<comment type="caution">
    <text evidence="4">Lacks conserved residue(s) required for the propagation of feature annotation.</text>
</comment>
<evidence type="ECO:0000313" key="7">
    <source>
        <dbReference type="Proteomes" id="UP000626244"/>
    </source>
</evidence>
<dbReference type="InterPro" id="IPR037171">
    <property type="entry name" value="NagB/RpiA_transferase-like"/>
</dbReference>
<evidence type="ECO:0000313" key="6">
    <source>
        <dbReference type="EMBL" id="GGI14628.1"/>
    </source>
</evidence>
<dbReference type="Pfam" id="PF01182">
    <property type="entry name" value="Glucosamine_iso"/>
    <property type="match status" value="1"/>
</dbReference>
<dbReference type="PANTHER" id="PTHR11280">
    <property type="entry name" value="GLUCOSAMINE-6-PHOSPHATE ISOMERASE"/>
    <property type="match status" value="1"/>
</dbReference>
<feature type="active site" description="Proton acceptor; for ring-opening step" evidence="4">
    <location>
        <position position="131"/>
    </location>
</feature>
<feature type="active site" description="For ring-opening step" evidence="4">
    <location>
        <position position="129"/>
    </location>
</feature>
<dbReference type="UniPathway" id="UPA00629">
    <property type="reaction ID" value="UER00684"/>
</dbReference>
<keyword evidence="3 4" id="KW-0119">Carbohydrate metabolism</keyword>
<dbReference type="GO" id="GO:0042802">
    <property type="term" value="F:identical protein binding"/>
    <property type="evidence" value="ECO:0007669"/>
    <property type="project" value="TreeGrafter"/>
</dbReference>
<comment type="catalytic activity">
    <reaction evidence="1 4">
        <text>alpha-D-glucosamine 6-phosphate + H2O = beta-D-fructose 6-phosphate + NH4(+)</text>
        <dbReference type="Rhea" id="RHEA:12172"/>
        <dbReference type="ChEBI" id="CHEBI:15377"/>
        <dbReference type="ChEBI" id="CHEBI:28938"/>
        <dbReference type="ChEBI" id="CHEBI:57634"/>
        <dbReference type="ChEBI" id="CHEBI:75989"/>
        <dbReference type="EC" id="3.5.99.6"/>
    </reaction>
</comment>
<proteinExistence type="inferred from homology"/>